<dbReference type="EMBL" id="LRPX01000008">
    <property type="protein sequence ID" value="KXA16632.1"/>
    <property type="molecule type" value="Genomic_DNA"/>
</dbReference>
<dbReference type="Pfam" id="PF01026">
    <property type="entry name" value="TatD_DNase"/>
    <property type="match status" value="1"/>
</dbReference>
<feature type="binding site" evidence="4">
    <location>
        <position position="8"/>
    </location>
    <ligand>
        <name>a divalent metal cation</name>
        <dbReference type="ChEBI" id="CHEBI:60240"/>
        <label>1</label>
    </ligand>
</feature>
<sequence>MLEMIDFHCHPDLYNDNFKVIEKSRENNFKIVAMTNLPQLYKRYCEKFSNEKTINISLGYHPQLIEEYPNELNIFLKYVKEASFIGEVGLDISSKKTNNIELQKKIFESIVHECARVGNKIISIHSRKTDDIIFDFLKRSSCIYIMHWYTGNIKRLLNAMSSDDNLYASINSDMVHSSNSRKLIEAVPLSRMVLETDAPFTAETKNEYPKQILNEIVIEIAKIKKIERLQVLNIISDNSRKILSIQEK</sequence>
<reference evidence="6" key="1">
    <citation type="submission" date="2016-01" db="EMBL/GenBank/DDBJ databases">
        <authorList>
            <person name="Mitreva M."/>
            <person name="Pepin K.H."/>
            <person name="Mihindukulasuriya K.A."/>
            <person name="Fulton R."/>
            <person name="Fronick C."/>
            <person name="O'Laughlin M."/>
            <person name="Miner T."/>
            <person name="Herter B."/>
            <person name="Rosa B.A."/>
            <person name="Cordes M."/>
            <person name="Tomlinson C."/>
            <person name="Wollam A."/>
            <person name="Palsikar V.B."/>
            <person name="Mardis E.R."/>
            <person name="Wilson R.K."/>
        </authorList>
    </citation>
    <scope>NUCLEOTIDE SEQUENCE [LARGE SCALE GENOMIC DNA]</scope>
    <source>
        <strain evidence="6">CMW8396</strain>
    </source>
</reference>
<dbReference type="PATRIC" id="fig|134605.3.peg.402"/>
<dbReference type="PANTHER" id="PTHR46317:SF1">
    <property type="entry name" value="HYDROLASE, TATD FAMILY"/>
    <property type="match status" value="1"/>
</dbReference>
<gene>
    <name evidence="5" type="ORF">HMPREF3206_00402</name>
</gene>
<organism evidence="5 6">
    <name type="scientific">Fusobacterium equinum</name>
    <dbReference type="NCBI Taxonomy" id="134605"/>
    <lineage>
        <taxon>Bacteria</taxon>
        <taxon>Fusobacteriati</taxon>
        <taxon>Fusobacteriota</taxon>
        <taxon>Fusobacteriia</taxon>
        <taxon>Fusobacteriales</taxon>
        <taxon>Fusobacteriaceae</taxon>
        <taxon>Fusobacterium</taxon>
    </lineage>
</organism>
<keyword evidence="6" id="KW-1185">Reference proteome</keyword>
<proteinExistence type="inferred from homology"/>
<dbReference type="AlphaFoldDB" id="A0A133NK14"/>
<feature type="binding site" evidence="4">
    <location>
        <position position="10"/>
    </location>
    <ligand>
        <name>a divalent metal cation</name>
        <dbReference type="ChEBI" id="CHEBI:60240"/>
        <label>1</label>
    </ligand>
</feature>
<keyword evidence="3 5" id="KW-0378">Hydrolase</keyword>
<evidence type="ECO:0000256" key="4">
    <source>
        <dbReference type="PIRSR" id="PIRSR005902-1"/>
    </source>
</evidence>
<evidence type="ECO:0000313" key="6">
    <source>
        <dbReference type="Proteomes" id="UP000070617"/>
    </source>
</evidence>
<dbReference type="InterPro" id="IPR001130">
    <property type="entry name" value="TatD-like"/>
</dbReference>
<dbReference type="InterPro" id="IPR032466">
    <property type="entry name" value="Metal_Hydrolase"/>
</dbReference>
<name>A0A133NK14_9FUSO</name>
<evidence type="ECO:0000313" key="5">
    <source>
        <dbReference type="EMBL" id="KXA16632.1"/>
    </source>
</evidence>
<keyword evidence="2 4" id="KW-0479">Metal-binding</keyword>
<dbReference type="GO" id="GO:0016788">
    <property type="term" value="F:hydrolase activity, acting on ester bonds"/>
    <property type="evidence" value="ECO:0007669"/>
    <property type="project" value="InterPro"/>
</dbReference>
<accession>A0A133NK14</accession>
<feature type="binding site" evidence="4">
    <location>
        <position position="87"/>
    </location>
    <ligand>
        <name>a divalent metal cation</name>
        <dbReference type="ChEBI" id="CHEBI:60240"/>
        <label>1</label>
    </ligand>
</feature>
<dbReference type="SUPFAM" id="SSF51556">
    <property type="entry name" value="Metallo-dependent hydrolases"/>
    <property type="match status" value="1"/>
</dbReference>
<protein>
    <submittedName>
        <fullName evidence="5">Hydrolase, TatD family</fullName>
    </submittedName>
</protein>
<feature type="binding site" evidence="4">
    <location>
        <position position="147"/>
    </location>
    <ligand>
        <name>a divalent metal cation</name>
        <dbReference type="ChEBI" id="CHEBI:60240"/>
        <label>2</label>
    </ligand>
</feature>
<dbReference type="PANTHER" id="PTHR46317">
    <property type="entry name" value="HYDROLASE OF PHP SUPERFAMILY-RELATED PROTEIN"/>
    <property type="match status" value="1"/>
</dbReference>
<dbReference type="Proteomes" id="UP000070617">
    <property type="component" value="Unassembled WGS sequence"/>
</dbReference>
<evidence type="ECO:0000256" key="2">
    <source>
        <dbReference type="ARBA" id="ARBA00022723"/>
    </source>
</evidence>
<dbReference type="GO" id="GO:0046872">
    <property type="term" value="F:metal ion binding"/>
    <property type="evidence" value="ECO:0007669"/>
    <property type="project" value="UniProtKB-KW"/>
</dbReference>
<dbReference type="Gene3D" id="3.20.20.140">
    <property type="entry name" value="Metal-dependent hydrolases"/>
    <property type="match status" value="1"/>
</dbReference>
<dbReference type="STRING" id="134605.HMPREF3206_00402"/>
<evidence type="ECO:0000256" key="1">
    <source>
        <dbReference type="ARBA" id="ARBA00009275"/>
    </source>
</evidence>
<dbReference type="PIRSF" id="PIRSF005902">
    <property type="entry name" value="DNase_TatD"/>
    <property type="match status" value="1"/>
</dbReference>
<feature type="binding site" evidence="4">
    <location>
        <position position="197"/>
    </location>
    <ligand>
        <name>a divalent metal cation</name>
        <dbReference type="ChEBI" id="CHEBI:60240"/>
        <label>1</label>
    </ligand>
</feature>
<evidence type="ECO:0000256" key="3">
    <source>
        <dbReference type="ARBA" id="ARBA00022801"/>
    </source>
</evidence>
<comment type="caution">
    <text evidence="5">The sequence shown here is derived from an EMBL/GenBank/DDBJ whole genome shotgun (WGS) entry which is preliminary data.</text>
</comment>
<feature type="binding site" evidence="4">
    <location>
        <position position="125"/>
    </location>
    <ligand>
        <name>a divalent metal cation</name>
        <dbReference type="ChEBI" id="CHEBI:60240"/>
        <label>2</label>
    </ligand>
</feature>
<comment type="similarity">
    <text evidence="1">Belongs to the metallo-dependent hydrolases superfamily. TatD-type hydrolase family.</text>
</comment>